<accession>A0A1M4WHW6</accession>
<dbReference type="InterPro" id="IPR028994">
    <property type="entry name" value="Integrin_alpha_N"/>
</dbReference>
<evidence type="ECO:0000256" key="1">
    <source>
        <dbReference type="SAM" id="SignalP"/>
    </source>
</evidence>
<dbReference type="EMBL" id="FQVG01000017">
    <property type="protein sequence ID" value="SHE80760.1"/>
    <property type="molecule type" value="Genomic_DNA"/>
</dbReference>
<evidence type="ECO:0008006" key="4">
    <source>
        <dbReference type="Google" id="ProtNLM"/>
    </source>
</evidence>
<dbReference type="PROSITE" id="PS51257">
    <property type="entry name" value="PROKAR_LIPOPROTEIN"/>
    <property type="match status" value="1"/>
</dbReference>
<dbReference type="Proteomes" id="UP000184423">
    <property type="component" value="Unassembled WGS sequence"/>
</dbReference>
<organism evidence="2 3">
    <name type="scientific">Caloramator proteoclasticus DSM 10124</name>
    <dbReference type="NCBI Taxonomy" id="1121262"/>
    <lineage>
        <taxon>Bacteria</taxon>
        <taxon>Bacillati</taxon>
        <taxon>Bacillota</taxon>
        <taxon>Clostridia</taxon>
        <taxon>Eubacteriales</taxon>
        <taxon>Clostridiaceae</taxon>
        <taxon>Caloramator</taxon>
    </lineage>
</organism>
<feature type="chain" id="PRO_5012273885" description="Lipoprotein" evidence="1">
    <location>
        <begin position="24"/>
        <end position="220"/>
    </location>
</feature>
<sequence length="220" mass="25447">MKKVFAVLLIFLFLSSCSIQTFKKNKINTDNILYSCIGDFDGDSRFDTIYLKKEDNTIKIVLKSKRTTKTQDIKLNIDNFYCSVEDINDDKCDDFIINSIEDNVENIYIFTFKDAIKEILSPNIIRDQINLIRKGSIYTVSFGDYKKQINSNEELNLKLLYSETEYTEHGKAIITEGVLVNKNNEPRYTISITYKIKSLGSATQVKCDIFHLEPYKVPPK</sequence>
<feature type="signal peptide" evidence="1">
    <location>
        <begin position="1"/>
        <end position="23"/>
    </location>
</feature>
<dbReference type="AlphaFoldDB" id="A0A1M4WHW6"/>
<protein>
    <recommendedName>
        <fullName evidence="4">Lipoprotein</fullName>
    </recommendedName>
</protein>
<gene>
    <name evidence="2" type="ORF">SAMN02746091_01157</name>
</gene>
<evidence type="ECO:0000313" key="2">
    <source>
        <dbReference type="EMBL" id="SHE80760.1"/>
    </source>
</evidence>
<dbReference type="SUPFAM" id="SSF69318">
    <property type="entry name" value="Integrin alpha N-terminal domain"/>
    <property type="match status" value="1"/>
</dbReference>
<keyword evidence="1" id="KW-0732">Signal</keyword>
<keyword evidence="3" id="KW-1185">Reference proteome</keyword>
<dbReference type="RefSeq" id="WP_073248344.1">
    <property type="nucleotide sequence ID" value="NZ_FQVG01000017.1"/>
</dbReference>
<proteinExistence type="predicted"/>
<evidence type="ECO:0000313" key="3">
    <source>
        <dbReference type="Proteomes" id="UP000184423"/>
    </source>
</evidence>
<name>A0A1M4WHW6_9CLOT</name>
<reference evidence="3" key="1">
    <citation type="submission" date="2016-11" db="EMBL/GenBank/DDBJ databases">
        <authorList>
            <person name="Varghese N."/>
            <person name="Submissions S."/>
        </authorList>
    </citation>
    <scope>NUCLEOTIDE SEQUENCE [LARGE SCALE GENOMIC DNA]</scope>
    <source>
        <strain evidence="3">DSM 10124</strain>
    </source>
</reference>